<keyword evidence="4" id="KW-0808">Transferase</keyword>
<proteinExistence type="inferred from homology"/>
<evidence type="ECO:0000256" key="6">
    <source>
        <dbReference type="ARBA" id="ARBA00022747"/>
    </source>
</evidence>
<comment type="caution">
    <text evidence="10">The sequence shown here is derived from an EMBL/GenBank/DDBJ whole genome shotgun (WGS) entry which is preliminary data.</text>
</comment>
<dbReference type="AlphaFoldDB" id="A0AB37M6X7"/>
<evidence type="ECO:0000256" key="1">
    <source>
        <dbReference type="ARBA" id="ARBA00010203"/>
    </source>
</evidence>
<gene>
    <name evidence="10" type="ORF">DWZ32_22495</name>
</gene>
<dbReference type="SUPFAM" id="SSF53335">
    <property type="entry name" value="S-adenosyl-L-methionine-dependent methyltransferases"/>
    <property type="match status" value="3"/>
</dbReference>
<protein>
    <recommendedName>
        <fullName evidence="2">site-specific DNA-methyltransferase (cytosine-N(4)-specific)</fullName>
        <ecNumber evidence="2">2.1.1.113</ecNumber>
    </recommendedName>
</protein>
<dbReference type="PANTHER" id="PTHR13370:SF3">
    <property type="entry name" value="TRNA (GUANINE(10)-N2)-METHYLTRANSFERASE HOMOLOG"/>
    <property type="match status" value="1"/>
</dbReference>
<evidence type="ECO:0000256" key="4">
    <source>
        <dbReference type="ARBA" id="ARBA00022679"/>
    </source>
</evidence>
<evidence type="ECO:0000313" key="11">
    <source>
        <dbReference type="Proteomes" id="UP000286003"/>
    </source>
</evidence>
<dbReference type="GO" id="GO:0032259">
    <property type="term" value="P:methylation"/>
    <property type="evidence" value="ECO:0007669"/>
    <property type="project" value="UniProtKB-KW"/>
</dbReference>
<dbReference type="EC" id="2.1.1.113" evidence="2"/>
<dbReference type="RefSeq" id="WP_117706976.1">
    <property type="nucleotide sequence ID" value="NZ_JAQCXL010000043.1"/>
</dbReference>
<dbReference type="Pfam" id="PF01555">
    <property type="entry name" value="N6_N4_Mtase"/>
    <property type="match status" value="1"/>
</dbReference>
<dbReference type="InterPro" id="IPR053943">
    <property type="entry name" value="RlmKL-like_Mtase_CS"/>
</dbReference>
<evidence type="ECO:0000256" key="8">
    <source>
        <dbReference type="ARBA" id="ARBA00049120"/>
    </source>
</evidence>
<keyword evidence="3" id="KW-0489">Methyltransferase</keyword>
<keyword evidence="7" id="KW-0238">DNA-binding</keyword>
<keyword evidence="6" id="KW-0680">Restriction system</keyword>
<reference evidence="10 11" key="1">
    <citation type="submission" date="2018-08" db="EMBL/GenBank/DDBJ databases">
        <title>A genome reference for cultivated species of the human gut microbiota.</title>
        <authorList>
            <person name="Zou Y."/>
            <person name="Xue W."/>
            <person name="Luo G."/>
        </authorList>
    </citation>
    <scope>NUCLEOTIDE SEQUENCE [LARGE SCALE GENOMIC DNA]</scope>
    <source>
        <strain evidence="10 11">AF31-23</strain>
    </source>
</reference>
<dbReference type="GO" id="GO:0009307">
    <property type="term" value="P:DNA restriction-modification system"/>
    <property type="evidence" value="ECO:0007669"/>
    <property type="project" value="UniProtKB-KW"/>
</dbReference>
<dbReference type="GO" id="GO:0015667">
    <property type="term" value="F:site-specific DNA-methyltransferase (cytosine-N4-specific) activity"/>
    <property type="evidence" value="ECO:0007669"/>
    <property type="project" value="UniProtKB-EC"/>
</dbReference>
<feature type="domain" description="DNA methylase N-4/N-6" evidence="9">
    <location>
        <begin position="38"/>
        <end position="106"/>
    </location>
</feature>
<dbReference type="InterPro" id="IPR029063">
    <property type="entry name" value="SAM-dependent_MTases_sf"/>
</dbReference>
<dbReference type="PROSITE" id="PS01261">
    <property type="entry name" value="UPF0020"/>
    <property type="match status" value="1"/>
</dbReference>
<dbReference type="PROSITE" id="PS00093">
    <property type="entry name" value="N4_MTASE"/>
    <property type="match status" value="1"/>
</dbReference>
<dbReference type="GO" id="GO:0009007">
    <property type="term" value="F:site-specific DNA-methyltransferase (adenine-specific) activity"/>
    <property type="evidence" value="ECO:0007669"/>
    <property type="project" value="TreeGrafter"/>
</dbReference>
<dbReference type="InterPro" id="IPR002941">
    <property type="entry name" value="DNA_methylase_N4/N6"/>
</dbReference>
<dbReference type="InterPro" id="IPR017985">
    <property type="entry name" value="MeTrfase_CN4_CS"/>
</dbReference>
<dbReference type="Proteomes" id="UP000286003">
    <property type="component" value="Unassembled WGS sequence"/>
</dbReference>
<organism evidence="10 11">
    <name type="scientific">Bacteroides intestinalis</name>
    <dbReference type="NCBI Taxonomy" id="329854"/>
    <lineage>
        <taxon>Bacteria</taxon>
        <taxon>Pseudomonadati</taxon>
        <taxon>Bacteroidota</taxon>
        <taxon>Bacteroidia</taxon>
        <taxon>Bacteroidales</taxon>
        <taxon>Bacteroidaceae</taxon>
        <taxon>Bacteroides</taxon>
    </lineage>
</organism>
<dbReference type="Gene3D" id="3.40.50.150">
    <property type="entry name" value="Vaccinia Virus protein VP39"/>
    <property type="match status" value="2"/>
</dbReference>
<evidence type="ECO:0000256" key="3">
    <source>
        <dbReference type="ARBA" id="ARBA00022603"/>
    </source>
</evidence>
<evidence type="ECO:0000259" key="9">
    <source>
        <dbReference type="Pfam" id="PF01555"/>
    </source>
</evidence>
<keyword evidence="5" id="KW-0949">S-adenosyl-L-methionine</keyword>
<evidence type="ECO:0000256" key="5">
    <source>
        <dbReference type="ARBA" id="ARBA00022691"/>
    </source>
</evidence>
<sequence length="455" mass="52067">MDKELLKYESNEELSEYFVREYSKTSTPIAISFRDLFPEMNRSDRYTHLIHSYPAKLLVHIPYFFLNNSFFSQKGDTILDPFCGTGTVLLEANLAGRNAIGADANPLARLIASVKTKKLEDSVLVETLSTLIHRAKLFRKVEYPNVVNRDFWFPLNTQFQLAKIRRAISELPNGEYKDFFAVCFSNCIKKVSYADPRIAVPVKLKLDRFDKRGEQYQKIRKRLIELESINVFDKFNAICAENIIRIKKINSLSSDVFSKIVSDNAQILTTVIGGKEMLQDGSVDMVLTSPPYAGAQKYIRSSSLNLGWLGFTELEDLRNLDSKSIGRENYCLTDVKDVKTGIDSADKLLSNLFLLNKKRAYIVGNYLQEMKIALNESIRVLKANGYFIIVIGNNKVCNNEFNTQAYLTEYVEAQGLKLQFKLIDDIKSYGLMTKRNKTADIISREWILVFKKNEC</sequence>
<dbReference type="GO" id="GO:0008170">
    <property type="term" value="F:N-methyltransferase activity"/>
    <property type="evidence" value="ECO:0007669"/>
    <property type="project" value="InterPro"/>
</dbReference>
<dbReference type="PANTHER" id="PTHR13370">
    <property type="entry name" value="RNA METHYLASE-RELATED"/>
    <property type="match status" value="1"/>
</dbReference>
<comment type="similarity">
    <text evidence="1">Belongs to the N(4)/N(6)-methyltransferase family. N(4) subfamily.</text>
</comment>
<name>A0AB37M6X7_9BACE</name>
<dbReference type="GO" id="GO:0003677">
    <property type="term" value="F:DNA binding"/>
    <property type="evidence" value="ECO:0007669"/>
    <property type="project" value="UniProtKB-KW"/>
</dbReference>
<evidence type="ECO:0000256" key="2">
    <source>
        <dbReference type="ARBA" id="ARBA00012185"/>
    </source>
</evidence>
<dbReference type="EMBL" id="QRQM01000043">
    <property type="protein sequence ID" value="RHN01961.1"/>
    <property type="molecule type" value="Genomic_DNA"/>
</dbReference>
<evidence type="ECO:0000313" key="10">
    <source>
        <dbReference type="EMBL" id="RHN01961.1"/>
    </source>
</evidence>
<dbReference type="PRINTS" id="PR00507">
    <property type="entry name" value="N12N6MTFRASE"/>
</dbReference>
<accession>A0AB37M6X7</accession>
<evidence type="ECO:0000256" key="7">
    <source>
        <dbReference type="ARBA" id="ARBA00023125"/>
    </source>
</evidence>
<dbReference type="GO" id="GO:0005737">
    <property type="term" value="C:cytoplasm"/>
    <property type="evidence" value="ECO:0007669"/>
    <property type="project" value="TreeGrafter"/>
</dbReference>
<comment type="catalytic activity">
    <reaction evidence="8">
        <text>a 2'-deoxycytidine in DNA + S-adenosyl-L-methionine = an N(4)-methyl-2'-deoxycytidine in DNA + S-adenosyl-L-homocysteine + H(+)</text>
        <dbReference type="Rhea" id="RHEA:16857"/>
        <dbReference type="Rhea" id="RHEA-COMP:11369"/>
        <dbReference type="Rhea" id="RHEA-COMP:13674"/>
        <dbReference type="ChEBI" id="CHEBI:15378"/>
        <dbReference type="ChEBI" id="CHEBI:57856"/>
        <dbReference type="ChEBI" id="CHEBI:59789"/>
        <dbReference type="ChEBI" id="CHEBI:85452"/>
        <dbReference type="ChEBI" id="CHEBI:137933"/>
        <dbReference type="EC" id="2.1.1.113"/>
    </reaction>
</comment>